<feature type="compositionally biased region" description="Low complexity" evidence="1">
    <location>
        <begin position="228"/>
        <end position="259"/>
    </location>
</feature>
<evidence type="ECO:0008006" key="4">
    <source>
        <dbReference type="Google" id="ProtNLM"/>
    </source>
</evidence>
<evidence type="ECO:0000256" key="1">
    <source>
        <dbReference type="SAM" id="MobiDB-lite"/>
    </source>
</evidence>
<dbReference type="CDD" id="cd07909">
    <property type="entry name" value="YciF"/>
    <property type="match status" value="1"/>
</dbReference>
<dbReference type="RefSeq" id="WP_345271228.1">
    <property type="nucleotide sequence ID" value="NZ_BAABHB010000019.1"/>
</dbReference>
<feature type="compositionally biased region" description="Basic and acidic residues" evidence="1">
    <location>
        <begin position="263"/>
        <end position="273"/>
    </location>
</feature>
<feature type="region of interest" description="Disordered" evidence="1">
    <location>
        <begin position="208"/>
        <end position="293"/>
    </location>
</feature>
<sequence>MASLGKQIADFFSGGNSNIDDGLRGVFIHELQAAYYCEKQAVDALGEQADAATTDVVRNAFLQHQEESRNQINRLERVFDSIGVEVDDLESDAIDGLVDDAQTMIAATESGSLSRDAALIVAAQKVEHLEIATYGSLHTMARLLGYNEAANLLEETLREEKNTDRKLTEIAESFINEKAKAEGRDVSEYGRSHTDYDRDMYAGTTAGSMGGTAYSGRETDMNRGTNWNSDSNMNRSSDMDSNVNRAGYSTGSSYSGNYSDTDDMNRDRDRERGMYGGSNTSSNDPTLGGMTGV</sequence>
<gene>
    <name evidence="2" type="ORF">GCM10023187_54460</name>
</gene>
<dbReference type="SUPFAM" id="SSF47240">
    <property type="entry name" value="Ferritin-like"/>
    <property type="match status" value="1"/>
</dbReference>
<proteinExistence type="predicted"/>
<dbReference type="EMBL" id="BAABHB010000019">
    <property type="protein sequence ID" value="GAA4419798.1"/>
    <property type="molecule type" value="Genomic_DNA"/>
</dbReference>
<reference evidence="3" key="1">
    <citation type="journal article" date="2019" name="Int. J. Syst. Evol. Microbiol.">
        <title>The Global Catalogue of Microorganisms (GCM) 10K type strain sequencing project: providing services to taxonomists for standard genome sequencing and annotation.</title>
        <authorList>
            <consortium name="The Broad Institute Genomics Platform"/>
            <consortium name="The Broad Institute Genome Sequencing Center for Infectious Disease"/>
            <person name="Wu L."/>
            <person name="Ma J."/>
        </authorList>
    </citation>
    <scope>NUCLEOTIDE SEQUENCE [LARGE SCALE GENOMIC DNA]</scope>
    <source>
        <strain evidence="3">JCM 17925</strain>
    </source>
</reference>
<keyword evidence="3" id="KW-1185">Reference proteome</keyword>
<dbReference type="Pfam" id="PF05974">
    <property type="entry name" value="DUF892"/>
    <property type="match status" value="1"/>
</dbReference>
<evidence type="ECO:0000313" key="3">
    <source>
        <dbReference type="Proteomes" id="UP001500936"/>
    </source>
</evidence>
<dbReference type="PANTHER" id="PTHR30565:SF9">
    <property type="entry name" value="PROTEIN YCIF"/>
    <property type="match status" value="1"/>
</dbReference>
<dbReference type="Gene3D" id="1.20.1260.10">
    <property type="match status" value="1"/>
</dbReference>
<organism evidence="2 3">
    <name type="scientific">Nibrella viscosa</name>
    <dbReference type="NCBI Taxonomy" id="1084524"/>
    <lineage>
        <taxon>Bacteria</taxon>
        <taxon>Pseudomonadati</taxon>
        <taxon>Bacteroidota</taxon>
        <taxon>Cytophagia</taxon>
        <taxon>Cytophagales</taxon>
        <taxon>Spirosomataceae</taxon>
        <taxon>Nibrella</taxon>
    </lineage>
</organism>
<dbReference type="InterPro" id="IPR047114">
    <property type="entry name" value="YciF"/>
</dbReference>
<dbReference type="Proteomes" id="UP001500936">
    <property type="component" value="Unassembled WGS sequence"/>
</dbReference>
<dbReference type="PANTHER" id="PTHR30565">
    <property type="entry name" value="PROTEIN YCIF"/>
    <property type="match status" value="1"/>
</dbReference>
<comment type="caution">
    <text evidence="2">The sequence shown here is derived from an EMBL/GenBank/DDBJ whole genome shotgun (WGS) entry which is preliminary data.</text>
</comment>
<evidence type="ECO:0000313" key="2">
    <source>
        <dbReference type="EMBL" id="GAA4419798.1"/>
    </source>
</evidence>
<protein>
    <recommendedName>
        <fullName evidence="4">Ferritin-like metal-binding protein YciE</fullName>
    </recommendedName>
</protein>
<dbReference type="InterPro" id="IPR009078">
    <property type="entry name" value="Ferritin-like_SF"/>
</dbReference>
<accession>A0ABP8L1F1</accession>
<dbReference type="InterPro" id="IPR010287">
    <property type="entry name" value="DUF892_YciF-like"/>
</dbReference>
<name>A0ABP8L1F1_9BACT</name>
<dbReference type="InterPro" id="IPR012347">
    <property type="entry name" value="Ferritin-like"/>
</dbReference>